<dbReference type="Proteomes" id="UP000324209">
    <property type="component" value="Chromosome"/>
</dbReference>
<keyword evidence="1 4" id="KW-0328">Glycosyltransferase</keyword>
<feature type="domain" description="Phosphoribosyltransferase" evidence="3">
    <location>
        <begin position="14"/>
        <end position="154"/>
    </location>
</feature>
<dbReference type="SUPFAM" id="SSF53271">
    <property type="entry name" value="PRTase-like"/>
    <property type="match status" value="1"/>
</dbReference>
<evidence type="ECO:0000256" key="2">
    <source>
        <dbReference type="ARBA" id="ARBA00022679"/>
    </source>
</evidence>
<evidence type="ECO:0000313" key="5">
    <source>
        <dbReference type="Proteomes" id="UP000324209"/>
    </source>
</evidence>
<accession>A0A5C1QND7</accession>
<gene>
    <name evidence="4" type="ORF">EXM22_06700</name>
</gene>
<evidence type="ECO:0000256" key="1">
    <source>
        <dbReference type="ARBA" id="ARBA00022676"/>
    </source>
</evidence>
<evidence type="ECO:0000259" key="3">
    <source>
        <dbReference type="Pfam" id="PF00156"/>
    </source>
</evidence>
<dbReference type="KEGG" id="ock:EXM22_06700"/>
<dbReference type="AlphaFoldDB" id="A0A5C1QND7"/>
<dbReference type="EMBL" id="CP036150">
    <property type="protein sequence ID" value="QEN07692.1"/>
    <property type="molecule type" value="Genomic_DNA"/>
</dbReference>
<dbReference type="InterPro" id="IPR000836">
    <property type="entry name" value="PRTase_dom"/>
</dbReference>
<dbReference type="OrthoDB" id="199120at2"/>
<dbReference type="Gene3D" id="3.40.50.2020">
    <property type="match status" value="1"/>
</dbReference>
<dbReference type="Pfam" id="PF00156">
    <property type="entry name" value="Pribosyltran"/>
    <property type="match status" value="1"/>
</dbReference>
<reference evidence="4 5" key="1">
    <citation type="submission" date="2019-02" db="EMBL/GenBank/DDBJ databases">
        <title>Complete Genome Sequence and Methylome Analysis of free living Spirochaetas.</title>
        <authorList>
            <person name="Fomenkov A."/>
            <person name="Dubinina G."/>
            <person name="Leshcheva N."/>
            <person name="Mikheeva N."/>
            <person name="Grabovich M."/>
            <person name="Vincze T."/>
            <person name="Roberts R.J."/>
        </authorList>
    </citation>
    <scope>NUCLEOTIDE SEQUENCE [LARGE SCALE GENOMIC DNA]</scope>
    <source>
        <strain evidence="4 5">K2</strain>
    </source>
</reference>
<keyword evidence="2 4" id="KW-0808">Transferase</keyword>
<dbReference type="InterPro" id="IPR029057">
    <property type="entry name" value="PRTase-like"/>
</dbReference>
<name>A0A5C1QND7_9SPIO</name>
<organism evidence="4 5">
    <name type="scientific">Oceanispirochaeta crateris</name>
    <dbReference type="NCBI Taxonomy" id="2518645"/>
    <lineage>
        <taxon>Bacteria</taxon>
        <taxon>Pseudomonadati</taxon>
        <taxon>Spirochaetota</taxon>
        <taxon>Spirochaetia</taxon>
        <taxon>Spirochaetales</taxon>
        <taxon>Spirochaetaceae</taxon>
        <taxon>Oceanispirochaeta</taxon>
    </lineage>
</organism>
<dbReference type="PANTHER" id="PTHR43363:SF1">
    <property type="entry name" value="HYPOXANTHINE-GUANINE PHOSPHORIBOSYLTRANSFERASE"/>
    <property type="match status" value="1"/>
</dbReference>
<keyword evidence="5" id="KW-1185">Reference proteome</keyword>
<proteinExistence type="predicted"/>
<evidence type="ECO:0000313" key="4">
    <source>
        <dbReference type="EMBL" id="QEN07692.1"/>
    </source>
</evidence>
<protein>
    <submittedName>
        <fullName evidence="4">Phosphoribosyltransferase</fullName>
    </submittedName>
</protein>
<dbReference type="RefSeq" id="WP_149485772.1">
    <property type="nucleotide sequence ID" value="NZ_CP036150.1"/>
</dbReference>
<dbReference type="PANTHER" id="PTHR43363">
    <property type="entry name" value="HYPOXANTHINE PHOSPHORIBOSYLTRANSFERASE"/>
    <property type="match status" value="1"/>
</dbReference>
<sequence length="202" mass="23793">MTKVFIPFDQIRNNALKLAYDVYMTGFIPDVIYIPLRGGAYMGNVFSEFFKIVRKGERPVFYAAVVARSYSDIHKQDRVMIDGWTYNPEHLRNGDKILFIDDIFDSGKTLNHLVEVILEKGIPRSDVKVAVHDYKDIKYKDHLPIQPDFYCNKYDLEKEDDQVWIHYMSHELVGLTKEEQQHQYLEKEPGLQPIFDFINSHE</sequence>
<dbReference type="GO" id="GO:0016757">
    <property type="term" value="F:glycosyltransferase activity"/>
    <property type="evidence" value="ECO:0007669"/>
    <property type="project" value="UniProtKB-KW"/>
</dbReference>
<dbReference type="CDD" id="cd06223">
    <property type="entry name" value="PRTases_typeI"/>
    <property type="match status" value="1"/>
</dbReference>